<gene>
    <name evidence="2" type="ORF">COCNU_06G009610</name>
</gene>
<dbReference type="Proteomes" id="UP000797356">
    <property type="component" value="Chromosome 6"/>
</dbReference>
<reference evidence="2" key="1">
    <citation type="journal article" date="2017" name="Gigascience">
        <title>The genome draft of coconut (Cocos nucifera).</title>
        <authorList>
            <person name="Xiao Y."/>
            <person name="Xu P."/>
            <person name="Fan H."/>
            <person name="Baudouin L."/>
            <person name="Xia W."/>
            <person name="Bocs S."/>
            <person name="Xu J."/>
            <person name="Li Q."/>
            <person name="Guo A."/>
            <person name="Zhou L."/>
            <person name="Li J."/>
            <person name="Wu Y."/>
            <person name="Ma Z."/>
            <person name="Armero A."/>
            <person name="Issali A.E."/>
            <person name="Liu N."/>
            <person name="Peng M."/>
            <person name="Yang Y."/>
        </authorList>
    </citation>
    <scope>NUCLEOTIDE SEQUENCE</scope>
    <source>
        <tissue evidence="2">Spear leaf of Hainan Tall coconut</tissue>
    </source>
</reference>
<dbReference type="Gene3D" id="1.50.10.160">
    <property type="match status" value="2"/>
</dbReference>
<protein>
    <submittedName>
        <fullName evidence="2">S-linalool synthase-like</fullName>
    </submittedName>
</protein>
<dbReference type="PANTHER" id="PTHR31739:SF25">
    <property type="entry name" value="(E,E)-GERANYLLINALOOL SYNTHASE"/>
    <property type="match status" value="1"/>
</dbReference>
<dbReference type="InterPro" id="IPR008930">
    <property type="entry name" value="Terpenoid_cyclase/PrenylTrfase"/>
</dbReference>
<reference evidence="2" key="2">
    <citation type="submission" date="2019-07" db="EMBL/GenBank/DDBJ databases">
        <authorList>
            <person name="Yang Y."/>
            <person name="Bocs S."/>
            <person name="Baudouin L."/>
        </authorList>
    </citation>
    <scope>NUCLEOTIDE SEQUENCE</scope>
    <source>
        <tissue evidence="2">Spear leaf of Hainan Tall coconut</tissue>
    </source>
</reference>
<sequence>MEESLECLVERVKEEVFSPSADMYSFLPPSAYETAWVAVIPNPELRRRPMFPNCLDWVLRNQNHGGSWGNLDLTIDSLPATLASIIALKTWNVGSININEGTIKPSYLLSFFRISLVLDPYCSNGYSPFLIPVYFIRREETSCDGHHLPLPLYLEALPAIYQGKHEEILKHKREDGSLFHSPSATACAFMITGDTDCKQYLEAMVQRCGRGVPPTYPVDQDLIKLCLVDYLMRLGCGEHFPNQIGDVMNDLYW</sequence>
<name>A0A8K0IC87_COCNU</name>
<dbReference type="InterPro" id="IPR050148">
    <property type="entry name" value="Terpene_synthase-like"/>
</dbReference>
<evidence type="ECO:0000256" key="1">
    <source>
        <dbReference type="ARBA" id="ARBA00022842"/>
    </source>
</evidence>
<dbReference type="AlphaFoldDB" id="A0A8K0IC87"/>
<dbReference type="GO" id="GO:0000287">
    <property type="term" value="F:magnesium ion binding"/>
    <property type="evidence" value="ECO:0007669"/>
    <property type="project" value="TreeGrafter"/>
</dbReference>
<evidence type="ECO:0000313" key="3">
    <source>
        <dbReference type="Proteomes" id="UP000797356"/>
    </source>
</evidence>
<organism evidence="2 3">
    <name type="scientific">Cocos nucifera</name>
    <name type="common">Coconut palm</name>
    <dbReference type="NCBI Taxonomy" id="13894"/>
    <lineage>
        <taxon>Eukaryota</taxon>
        <taxon>Viridiplantae</taxon>
        <taxon>Streptophyta</taxon>
        <taxon>Embryophyta</taxon>
        <taxon>Tracheophyta</taxon>
        <taxon>Spermatophyta</taxon>
        <taxon>Magnoliopsida</taxon>
        <taxon>Liliopsida</taxon>
        <taxon>Arecaceae</taxon>
        <taxon>Arecoideae</taxon>
        <taxon>Cocoseae</taxon>
        <taxon>Attaleinae</taxon>
        <taxon>Cocos</taxon>
    </lineage>
</organism>
<keyword evidence="1" id="KW-0460">Magnesium</keyword>
<dbReference type="SUPFAM" id="SSF48239">
    <property type="entry name" value="Terpenoid cyclases/Protein prenyltransferases"/>
    <property type="match status" value="2"/>
</dbReference>
<accession>A0A8K0IC87</accession>
<dbReference type="GO" id="GO:0016102">
    <property type="term" value="P:diterpenoid biosynthetic process"/>
    <property type="evidence" value="ECO:0007669"/>
    <property type="project" value="TreeGrafter"/>
</dbReference>
<dbReference type="EMBL" id="CM017877">
    <property type="protein sequence ID" value="KAG1347132.1"/>
    <property type="molecule type" value="Genomic_DNA"/>
</dbReference>
<comment type="caution">
    <text evidence="2">The sequence shown here is derived from an EMBL/GenBank/DDBJ whole genome shotgun (WGS) entry which is preliminary data.</text>
</comment>
<proteinExistence type="predicted"/>
<dbReference type="OrthoDB" id="2343925at2759"/>
<dbReference type="GO" id="GO:0010333">
    <property type="term" value="F:terpene synthase activity"/>
    <property type="evidence" value="ECO:0007669"/>
    <property type="project" value="InterPro"/>
</dbReference>
<evidence type="ECO:0000313" key="2">
    <source>
        <dbReference type="EMBL" id="KAG1347132.1"/>
    </source>
</evidence>
<keyword evidence="3" id="KW-1185">Reference proteome</keyword>
<dbReference type="PANTHER" id="PTHR31739">
    <property type="entry name" value="ENT-COPALYL DIPHOSPHATE SYNTHASE, CHLOROPLASTIC"/>
    <property type="match status" value="1"/>
</dbReference>